<dbReference type="Proteomes" id="UP000322530">
    <property type="component" value="Unassembled WGS sequence"/>
</dbReference>
<reference evidence="4 5" key="1">
    <citation type="submission" date="2019-01" db="EMBL/GenBank/DDBJ databases">
        <title>Draft genome sequence of Dictyobacter sp. Uno17.</title>
        <authorList>
            <person name="Wang C.M."/>
            <person name="Zheng Y."/>
            <person name="Sakai Y."/>
            <person name="Abe K."/>
            <person name="Yokota A."/>
            <person name="Yabe S."/>
        </authorList>
    </citation>
    <scope>NUCLEOTIDE SEQUENCE [LARGE SCALE GENOMIC DNA]</scope>
    <source>
        <strain evidence="4 5">Uno17</strain>
    </source>
</reference>
<sequence length="207" mass="23108">MSNTNITPLRKPAEAAHPIHELISERWSPRAFSTRPVEHQKLHSIFEAARWAASAANFQPWSFIFAVKEHAEDHARILETLVPNNAGWAKEAPVLIITVAKLYDFAGREYHSYYDLGMAVENLVIQAGDLGLVVHQMGGFDADKARELFNIPAGYNALTVIALGYPGSADDLHPVLRERELAPRERKPLEEFVFEGSWKQAAPDAQA</sequence>
<proteinExistence type="inferred from homology"/>
<evidence type="ECO:0000256" key="1">
    <source>
        <dbReference type="ARBA" id="ARBA00007118"/>
    </source>
</evidence>
<dbReference type="SUPFAM" id="SSF55469">
    <property type="entry name" value="FMN-dependent nitroreductase-like"/>
    <property type="match status" value="1"/>
</dbReference>
<dbReference type="InterPro" id="IPR000415">
    <property type="entry name" value="Nitroreductase-like"/>
</dbReference>
<evidence type="ECO:0000313" key="4">
    <source>
        <dbReference type="EMBL" id="GCF10824.1"/>
    </source>
</evidence>
<keyword evidence="5" id="KW-1185">Reference proteome</keyword>
<evidence type="ECO:0000259" key="3">
    <source>
        <dbReference type="Pfam" id="PF00881"/>
    </source>
</evidence>
<comment type="similarity">
    <text evidence="1">Belongs to the nitroreductase family.</text>
</comment>
<evidence type="ECO:0000256" key="2">
    <source>
        <dbReference type="ARBA" id="ARBA00023002"/>
    </source>
</evidence>
<accession>A0A5A5TIQ5</accession>
<comment type="caution">
    <text evidence="4">The sequence shown here is derived from an EMBL/GenBank/DDBJ whole genome shotgun (WGS) entry which is preliminary data.</text>
</comment>
<dbReference type="CDD" id="cd02138">
    <property type="entry name" value="TdsD-like"/>
    <property type="match status" value="1"/>
</dbReference>
<feature type="domain" description="Nitroreductase" evidence="3">
    <location>
        <begin position="23"/>
        <end position="165"/>
    </location>
</feature>
<organism evidence="4 5">
    <name type="scientific">Dictyobacter arantiisoli</name>
    <dbReference type="NCBI Taxonomy" id="2014874"/>
    <lineage>
        <taxon>Bacteria</taxon>
        <taxon>Bacillati</taxon>
        <taxon>Chloroflexota</taxon>
        <taxon>Ktedonobacteria</taxon>
        <taxon>Ktedonobacterales</taxon>
        <taxon>Dictyobacteraceae</taxon>
        <taxon>Dictyobacter</taxon>
    </lineage>
</organism>
<protein>
    <submittedName>
        <fullName evidence="4">Oxidoreductase</fullName>
    </submittedName>
</protein>
<dbReference type="AlphaFoldDB" id="A0A5A5TIQ5"/>
<dbReference type="PANTHER" id="PTHR43673:SF10">
    <property type="entry name" value="NADH DEHYDROGENASE_NAD(P)H NITROREDUCTASE XCC3605-RELATED"/>
    <property type="match status" value="1"/>
</dbReference>
<keyword evidence="2" id="KW-0560">Oxidoreductase</keyword>
<evidence type="ECO:0000313" key="5">
    <source>
        <dbReference type="Proteomes" id="UP000322530"/>
    </source>
</evidence>
<dbReference type="Gene3D" id="3.40.109.10">
    <property type="entry name" value="NADH Oxidase"/>
    <property type="match status" value="1"/>
</dbReference>
<dbReference type="PANTHER" id="PTHR43673">
    <property type="entry name" value="NAD(P)H NITROREDUCTASE YDGI-RELATED"/>
    <property type="match status" value="1"/>
</dbReference>
<dbReference type="GO" id="GO:0016491">
    <property type="term" value="F:oxidoreductase activity"/>
    <property type="evidence" value="ECO:0007669"/>
    <property type="project" value="UniProtKB-KW"/>
</dbReference>
<dbReference type="Pfam" id="PF00881">
    <property type="entry name" value="Nitroreductase"/>
    <property type="match status" value="1"/>
</dbReference>
<gene>
    <name evidence="4" type="ORF">KDI_43880</name>
</gene>
<dbReference type="InterPro" id="IPR029479">
    <property type="entry name" value="Nitroreductase"/>
</dbReference>
<dbReference type="RefSeq" id="WP_216368957.1">
    <property type="nucleotide sequence ID" value="NZ_BIXY01000084.1"/>
</dbReference>
<dbReference type="EMBL" id="BIXY01000084">
    <property type="protein sequence ID" value="GCF10824.1"/>
    <property type="molecule type" value="Genomic_DNA"/>
</dbReference>
<name>A0A5A5TIQ5_9CHLR</name>